<feature type="compositionally biased region" description="Polar residues" evidence="4">
    <location>
        <begin position="84"/>
        <end position="99"/>
    </location>
</feature>
<dbReference type="SMART" id="SM00408">
    <property type="entry name" value="IGc2"/>
    <property type="match status" value="2"/>
</dbReference>
<dbReference type="InterPro" id="IPR003599">
    <property type="entry name" value="Ig_sub"/>
</dbReference>
<protein>
    <submittedName>
        <fullName evidence="7">Hemicentin-2</fullName>
    </submittedName>
</protein>
<feature type="domain" description="Ig-like" evidence="6">
    <location>
        <begin position="144"/>
        <end position="262"/>
    </location>
</feature>
<evidence type="ECO:0000256" key="1">
    <source>
        <dbReference type="ARBA" id="ARBA00022729"/>
    </source>
</evidence>
<evidence type="ECO:0000259" key="6">
    <source>
        <dbReference type="PROSITE" id="PS50835"/>
    </source>
</evidence>
<feature type="domain" description="Ig-like" evidence="6">
    <location>
        <begin position="280"/>
        <end position="360"/>
    </location>
</feature>
<feature type="chain" id="PRO_5026033857" evidence="5">
    <location>
        <begin position="24"/>
        <end position="367"/>
    </location>
</feature>
<dbReference type="InterPro" id="IPR036179">
    <property type="entry name" value="Ig-like_dom_sf"/>
</dbReference>
<evidence type="ECO:0000256" key="3">
    <source>
        <dbReference type="ARBA" id="ARBA00023319"/>
    </source>
</evidence>
<dbReference type="PANTHER" id="PTHR45080:SF8">
    <property type="entry name" value="IG-LIKE DOMAIN-CONTAINING PROTEIN"/>
    <property type="match status" value="1"/>
</dbReference>
<accession>A0A6G1SBJ5</accession>
<dbReference type="GO" id="GO:0005886">
    <property type="term" value="C:plasma membrane"/>
    <property type="evidence" value="ECO:0007669"/>
    <property type="project" value="TreeGrafter"/>
</dbReference>
<dbReference type="InterPro" id="IPR003598">
    <property type="entry name" value="Ig_sub2"/>
</dbReference>
<proteinExistence type="predicted"/>
<evidence type="ECO:0000313" key="7">
    <source>
        <dbReference type="EMBL" id="MDE47896.1"/>
    </source>
</evidence>
<keyword evidence="2" id="KW-1015">Disulfide bond</keyword>
<reference evidence="7" key="1">
    <citation type="submission" date="2018-10" db="EMBL/GenBank/DDBJ databases">
        <title>Transcriptome assembly of Aceria tosichella (Wheat curl mite) Type 2.</title>
        <authorList>
            <person name="Scully E.D."/>
            <person name="Geib S.M."/>
            <person name="Palmer N.A."/>
            <person name="Gupta A.K."/>
            <person name="Sarath G."/>
            <person name="Tatineni S."/>
        </authorList>
    </citation>
    <scope>NUCLEOTIDE SEQUENCE</scope>
    <source>
        <strain evidence="7">LincolnNE</strain>
    </source>
</reference>
<gene>
    <name evidence="7" type="primary">HMCN2_3</name>
    <name evidence="7" type="ORF">g.8989</name>
</gene>
<dbReference type="PANTHER" id="PTHR45080">
    <property type="entry name" value="CONTACTIN 5"/>
    <property type="match status" value="1"/>
</dbReference>
<feature type="region of interest" description="Disordered" evidence="4">
    <location>
        <begin position="74"/>
        <end position="99"/>
    </location>
</feature>
<dbReference type="AlphaFoldDB" id="A0A6G1SBJ5"/>
<evidence type="ECO:0000256" key="2">
    <source>
        <dbReference type="ARBA" id="ARBA00023157"/>
    </source>
</evidence>
<feature type="signal peptide" evidence="5">
    <location>
        <begin position="1"/>
        <end position="23"/>
    </location>
</feature>
<keyword evidence="3" id="KW-0393">Immunoglobulin domain</keyword>
<sequence length="367" mass="40199">MAANGHKPQQRLLLLFVMLFALAIDSTFFADGQQNGELPTFLRPLETKITTFGLDTNEAELQQEESVRGYKYGAGEQKQHQNKRQQTTQPNVNTSNQQLQLATNSHNQTTTNTSLNNSNSLKVQFVNEINGLPVLVQFTYVGPPKILPIATADSYPEGSSINLICTVSGGQRRGLTLSWTFNGEPIDGGELNRQLARGYGNTDAASGTSNNNNLNNVAINMDDADISILKIKNATLNNSGQYTCTAKNPLGEDSTSVNIVINVELKWVRTPKDKVELGLGQQVSLECDAIGSPQPIIEWFKHSQADRAGREGDSPASANDTHLMAKGKLFKIQRAQHSDSGLYECHARNGAGPELRRFIQVIVRGKY</sequence>
<dbReference type="EMBL" id="GGYP01003125">
    <property type="protein sequence ID" value="MDE47896.1"/>
    <property type="molecule type" value="Transcribed_RNA"/>
</dbReference>
<dbReference type="InterPro" id="IPR013783">
    <property type="entry name" value="Ig-like_fold"/>
</dbReference>
<keyword evidence="1 5" id="KW-0732">Signal</keyword>
<dbReference type="InterPro" id="IPR007110">
    <property type="entry name" value="Ig-like_dom"/>
</dbReference>
<evidence type="ECO:0000256" key="5">
    <source>
        <dbReference type="SAM" id="SignalP"/>
    </source>
</evidence>
<dbReference type="Pfam" id="PF13927">
    <property type="entry name" value="Ig_3"/>
    <property type="match status" value="2"/>
</dbReference>
<evidence type="ECO:0000256" key="4">
    <source>
        <dbReference type="SAM" id="MobiDB-lite"/>
    </source>
</evidence>
<dbReference type="Gene3D" id="2.60.40.10">
    <property type="entry name" value="Immunoglobulins"/>
    <property type="match status" value="2"/>
</dbReference>
<dbReference type="PROSITE" id="PS50835">
    <property type="entry name" value="IG_LIKE"/>
    <property type="match status" value="2"/>
</dbReference>
<dbReference type="GO" id="GO:0007156">
    <property type="term" value="P:homophilic cell adhesion via plasma membrane adhesion molecules"/>
    <property type="evidence" value="ECO:0007669"/>
    <property type="project" value="TreeGrafter"/>
</dbReference>
<dbReference type="InterPro" id="IPR050958">
    <property type="entry name" value="Cell_Adh-Cytoskel_Orgn"/>
</dbReference>
<dbReference type="SUPFAM" id="SSF48726">
    <property type="entry name" value="Immunoglobulin"/>
    <property type="match status" value="2"/>
</dbReference>
<organism evidence="7">
    <name type="scientific">Aceria tosichella</name>
    <name type="common">wheat curl mite</name>
    <dbReference type="NCBI Taxonomy" id="561515"/>
    <lineage>
        <taxon>Eukaryota</taxon>
        <taxon>Metazoa</taxon>
        <taxon>Ecdysozoa</taxon>
        <taxon>Arthropoda</taxon>
        <taxon>Chelicerata</taxon>
        <taxon>Arachnida</taxon>
        <taxon>Acari</taxon>
        <taxon>Acariformes</taxon>
        <taxon>Trombidiformes</taxon>
        <taxon>Prostigmata</taxon>
        <taxon>Eupodina</taxon>
        <taxon>Eriophyoidea</taxon>
        <taxon>Eriophyidae</taxon>
        <taxon>Eriophyinae</taxon>
        <taxon>Aceriini</taxon>
        <taxon>Aceria</taxon>
    </lineage>
</organism>
<dbReference type="SMART" id="SM00409">
    <property type="entry name" value="IG"/>
    <property type="match status" value="2"/>
</dbReference>
<name>A0A6G1SBJ5_9ACAR</name>